<keyword evidence="2" id="KW-1185">Reference proteome</keyword>
<dbReference type="GO" id="GO:0032259">
    <property type="term" value="P:methylation"/>
    <property type="evidence" value="ECO:0007669"/>
    <property type="project" value="UniProtKB-KW"/>
</dbReference>
<sequence>MASVPRDRFVPAGDEQSDSICRMPGHELTRLLNAAKAKPGHRVLVTGPGLGYTAALVCERYGSEHVTVTGADAKAVRRVRDRLARVGHRPSSRISPPYQRIIVAAPLRGLRIPVELLARCEPGGKILAVSGTGIAVLVTVTDAEHGTGRFPWPVYLQPAFNAADETPEPMHPERRTAVRATECDHGASAGFRLHVALTLGEIGYRTWGWSGGVSYSGFRWADGSWANVNTGGDGGWTVVEGGPRRLWSEVEAEYARWQGLGRPDIGRYRLVIAGGRQVVRLDAEHWWELPG</sequence>
<dbReference type="Proteomes" id="UP000533598">
    <property type="component" value="Unassembled WGS sequence"/>
</dbReference>
<dbReference type="AlphaFoldDB" id="A0A7W7C3P9"/>
<keyword evidence="1" id="KW-0808">Transferase</keyword>
<dbReference type="GO" id="GO:0008168">
    <property type="term" value="F:methyltransferase activity"/>
    <property type="evidence" value="ECO:0007669"/>
    <property type="project" value="UniProtKB-KW"/>
</dbReference>
<dbReference type="RefSeq" id="WP_184999951.1">
    <property type="nucleotide sequence ID" value="NZ_BAAAUI010000013.1"/>
</dbReference>
<name>A0A7W7C3P9_9PSEU</name>
<dbReference type="SUPFAM" id="SSF53335">
    <property type="entry name" value="S-adenosyl-L-methionine-dependent methyltransferases"/>
    <property type="match status" value="1"/>
</dbReference>
<protein>
    <submittedName>
        <fullName evidence="1">Protein-L-isoaspartate O-methyltransferase</fullName>
    </submittedName>
</protein>
<dbReference type="EMBL" id="JACHMH010000001">
    <property type="protein sequence ID" value="MBB4673890.1"/>
    <property type="molecule type" value="Genomic_DNA"/>
</dbReference>
<dbReference type="InterPro" id="IPR029063">
    <property type="entry name" value="SAM-dependent_MTases_sf"/>
</dbReference>
<proteinExistence type="predicted"/>
<evidence type="ECO:0000313" key="2">
    <source>
        <dbReference type="Proteomes" id="UP000533598"/>
    </source>
</evidence>
<gene>
    <name evidence="1" type="ORF">HNR67_000008</name>
</gene>
<dbReference type="Gene3D" id="3.40.50.150">
    <property type="entry name" value="Vaccinia Virus protein VP39"/>
    <property type="match status" value="1"/>
</dbReference>
<accession>A0A7W7C3P9</accession>
<organism evidence="1 2">
    <name type="scientific">Crossiella cryophila</name>
    <dbReference type="NCBI Taxonomy" id="43355"/>
    <lineage>
        <taxon>Bacteria</taxon>
        <taxon>Bacillati</taxon>
        <taxon>Actinomycetota</taxon>
        <taxon>Actinomycetes</taxon>
        <taxon>Pseudonocardiales</taxon>
        <taxon>Pseudonocardiaceae</taxon>
        <taxon>Crossiella</taxon>
    </lineage>
</organism>
<reference evidence="1 2" key="1">
    <citation type="submission" date="2020-08" db="EMBL/GenBank/DDBJ databases">
        <title>Sequencing the genomes of 1000 actinobacteria strains.</title>
        <authorList>
            <person name="Klenk H.-P."/>
        </authorList>
    </citation>
    <scope>NUCLEOTIDE SEQUENCE [LARGE SCALE GENOMIC DNA]</scope>
    <source>
        <strain evidence="1 2">DSM 44230</strain>
    </source>
</reference>
<keyword evidence="1" id="KW-0489">Methyltransferase</keyword>
<evidence type="ECO:0000313" key="1">
    <source>
        <dbReference type="EMBL" id="MBB4673890.1"/>
    </source>
</evidence>
<comment type="caution">
    <text evidence="1">The sequence shown here is derived from an EMBL/GenBank/DDBJ whole genome shotgun (WGS) entry which is preliminary data.</text>
</comment>